<name>A0A1I6DP87_9FIRM</name>
<evidence type="ECO:0000256" key="4">
    <source>
        <dbReference type="ARBA" id="ARBA00023315"/>
    </source>
</evidence>
<dbReference type="Pfam" id="PF00583">
    <property type="entry name" value="Acetyltransf_1"/>
    <property type="match status" value="1"/>
</dbReference>
<proteinExistence type="inferred from homology"/>
<accession>A0A1I6DP87</accession>
<evidence type="ECO:0000313" key="6">
    <source>
        <dbReference type="EMBL" id="SFR07270.1"/>
    </source>
</evidence>
<comment type="similarity">
    <text evidence="1">Belongs to the acetyltransferase family. RimI subfamily.</text>
</comment>
<dbReference type="GO" id="GO:0008080">
    <property type="term" value="F:N-acetyltransferase activity"/>
    <property type="evidence" value="ECO:0007669"/>
    <property type="project" value="InterPro"/>
</dbReference>
<keyword evidence="4" id="KW-0012">Acyltransferase</keyword>
<dbReference type="Gene3D" id="3.40.630.30">
    <property type="match status" value="1"/>
</dbReference>
<protein>
    <submittedName>
        <fullName evidence="6">Ribosomal-protein-alanine N-acetyltransferase</fullName>
    </submittedName>
</protein>
<dbReference type="InterPro" id="IPR050680">
    <property type="entry name" value="YpeA/RimI_acetyltransf"/>
</dbReference>
<dbReference type="PANTHER" id="PTHR43420:SF44">
    <property type="entry name" value="ACETYLTRANSFERASE YPEA"/>
    <property type="match status" value="1"/>
</dbReference>
<reference evidence="7" key="1">
    <citation type="submission" date="2016-10" db="EMBL/GenBank/DDBJ databases">
        <authorList>
            <person name="Varghese N."/>
            <person name="Submissions S."/>
        </authorList>
    </citation>
    <scope>NUCLEOTIDE SEQUENCE [LARGE SCALE GENOMIC DNA]</scope>
    <source>
        <strain evidence="7">DSM 3669</strain>
    </source>
</reference>
<evidence type="ECO:0000256" key="2">
    <source>
        <dbReference type="ARBA" id="ARBA00022490"/>
    </source>
</evidence>
<dbReference type="Proteomes" id="UP000199584">
    <property type="component" value="Unassembled WGS sequence"/>
</dbReference>
<keyword evidence="2" id="KW-0963">Cytoplasm</keyword>
<keyword evidence="7" id="KW-1185">Reference proteome</keyword>
<dbReference type="EMBL" id="FOYM01000014">
    <property type="protein sequence ID" value="SFR07270.1"/>
    <property type="molecule type" value="Genomic_DNA"/>
</dbReference>
<dbReference type="PANTHER" id="PTHR43420">
    <property type="entry name" value="ACETYLTRANSFERASE"/>
    <property type="match status" value="1"/>
</dbReference>
<dbReference type="STRING" id="39060.SAMN05660706_11474"/>
<organism evidence="6 7">
    <name type="scientific">Desulfoscipio geothermicus DSM 3669</name>
    <dbReference type="NCBI Taxonomy" id="1121426"/>
    <lineage>
        <taxon>Bacteria</taxon>
        <taxon>Bacillati</taxon>
        <taxon>Bacillota</taxon>
        <taxon>Clostridia</taxon>
        <taxon>Eubacteriales</taxon>
        <taxon>Desulfallaceae</taxon>
        <taxon>Desulfoscipio</taxon>
    </lineage>
</organism>
<feature type="domain" description="N-acetyltransferase" evidence="5">
    <location>
        <begin position="11"/>
        <end position="156"/>
    </location>
</feature>
<dbReference type="SUPFAM" id="SSF55729">
    <property type="entry name" value="Acyl-CoA N-acyltransferases (Nat)"/>
    <property type="match status" value="1"/>
</dbReference>
<gene>
    <name evidence="6" type="ORF">SAMN05660706_11474</name>
</gene>
<dbReference type="PROSITE" id="PS51186">
    <property type="entry name" value="GNAT"/>
    <property type="match status" value="1"/>
</dbReference>
<sequence>MNKVQTLPANIKFDRMQPEHLDQVLVIEKSSFPTPWTRQAFDYEIQINDFAHYIVALQDNRVAGYAGMWIILDEAHITNVAVHKKHRSRGLGKALMLEMIKRSVLLGAERMTLEVRPSNTTARHLYTRLGFAERGLRKKYYTDTEEDAIIMWKDDLVGMLTCNK</sequence>
<dbReference type="InterPro" id="IPR006464">
    <property type="entry name" value="AcTrfase_RimI/Ard1"/>
</dbReference>
<evidence type="ECO:0000256" key="3">
    <source>
        <dbReference type="ARBA" id="ARBA00022679"/>
    </source>
</evidence>
<evidence type="ECO:0000313" key="7">
    <source>
        <dbReference type="Proteomes" id="UP000199584"/>
    </source>
</evidence>
<dbReference type="InterPro" id="IPR016181">
    <property type="entry name" value="Acyl_CoA_acyltransferase"/>
</dbReference>
<evidence type="ECO:0000259" key="5">
    <source>
        <dbReference type="PROSITE" id="PS51186"/>
    </source>
</evidence>
<evidence type="ECO:0000256" key="1">
    <source>
        <dbReference type="ARBA" id="ARBA00005395"/>
    </source>
</evidence>
<keyword evidence="3 6" id="KW-0808">Transferase</keyword>
<dbReference type="AlphaFoldDB" id="A0A1I6DP87"/>
<dbReference type="NCBIfam" id="TIGR01575">
    <property type="entry name" value="rimI"/>
    <property type="match status" value="1"/>
</dbReference>
<dbReference type="CDD" id="cd04301">
    <property type="entry name" value="NAT_SF"/>
    <property type="match status" value="1"/>
</dbReference>
<dbReference type="InterPro" id="IPR000182">
    <property type="entry name" value="GNAT_dom"/>
</dbReference>